<feature type="transmembrane region" description="Helical" evidence="6">
    <location>
        <begin position="96"/>
        <end position="115"/>
    </location>
</feature>
<comment type="caution">
    <text evidence="7">The sequence shown here is derived from an EMBL/GenBank/DDBJ whole genome shotgun (WGS) entry which is preliminary data.</text>
</comment>
<reference evidence="7 8" key="1">
    <citation type="submission" date="2020-04" db="EMBL/GenBank/DDBJ databases">
        <title>Bacillus sp. UniB3 isolated from commercial digestive syrup.</title>
        <authorList>
            <person name="Thorat V."/>
            <person name="Kirdat K."/>
            <person name="Tiwarekar B."/>
            <person name="Yadav A."/>
        </authorList>
    </citation>
    <scope>NUCLEOTIDE SEQUENCE [LARGE SCALE GENOMIC DNA]</scope>
    <source>
        <strain evidence="7 8">UniB3</strain>
    </source>
</reference>
<dbReference type="InterPro" id="IPR022791">
    <property type="entry name" value="L-PG_synthase/AglD"/>
</dbReference>
<dbReference type="GO" id="GO:0005886">
    <property type="term" value="C:plasma membrane"/>
    <property type="evidence" value="ECO:0007669"/>
    <property type="project" value="UniProtKB-SubCell"/>
</dbReference>
<evidence type="ECO:0000256" key="3">
    <source>
        <dbReference type="ARBA" id="ARBA00022692"/>
    </source>
</evidence>
<dbReference type="RefSeq" id="WP_016203785.1">
    <property type="nucleotide sequence ID" value="NZ_JABBPK010000001.1"/>
</dbReference>
<keyword evidence="5 6" id="KW-0472">Membrane</keyword>
<organism evidence="7 8">
    <name type="scientific">Niallia alba</name>
    <dbReference type="NCBI Taxonomy" id="2729105"/>
    <lineage>
        <taxon>Bacteria</taxon>
        <taxon>Bacillati</taxon>
        <taxon>Bacillota</taxon>
        <taxon>Bacilli</taxon>
        <taxon>Bacillales</taxon>
        <taxon>Bacillaceae</taxon>
        <taxon>Niallia</taxon>
    </lineage>
</organism>
<comment type="catalytic activity">
    <reaction evidence="6">
        <text>L-lysyl-tRNA(Lys) + a 1,2-diacyl-sn-glycero-3-phospho-(1'-sn-glycerol) = a 1,2-diacyl-sn-glycero-3-phospho-1'-(3'-O-L-lysyl)-sn-glycerol + tRNA(Lys)</text>
        <dbReference type="Rhea" id="RHEA:10668"/>
        <dbReference type="Rhea" id="RHEA-COMP:9696"/>
        <dbReference type="Rhea" id="RHEA-COMP:9697"/>
        <dbReference type="ChEBI" id="CHEBI:64716"/>
        <dbReference type="ChEBI" id="CHEBI:75792"/>
        <dbReference type="ChEBI" id="CHEBI:78442"/>
        <dbReference type="ChEBI" id="CHEBI:78529"/>
        <dbReference type="EC" id="2.3.2.3"/>
    </reaction>
</comment>
<proteinExistence type="inferred from homology"/>
<feature type="transmembrane region" description="Helical" evidence="6">
    <location>
        <begin position="162"/>
        <end position="182"/>
    </location>
</feature>
<evidence type="ECO:0000256" key="5">
    <source>
        <dbReference type="ARBA" id="ARBA00023136"/>
    </source>
</evidence>
<dbReference type="EC" id="2.3.2.3" evidence="6"/>
<dbReference type="GO" id="GO:0046677">
    <property type="term" value="P:response to antibiotic"/>
    <property type="evidence" value="ECO:0007669"/>
    <property type="project" value="UniProtKB-KW"/>
</dbReference>
<evidence type="ECO:0000256" key="1">
    <source>
        <dbReference type="ARBA" id="ARBA00004651"/>
    </source>
</evidence>
<keyword evidence="6" id="KW-0046">Antibiotic resistance</keyword>
<feature type="transmembrane region" description="Helical" evidence="6">
    <location>
        <begin position="53"/>
        <end position="75"/>
    </location>
</feature>
<dbReference type="Proteomes" id="UP000588491">
    <property type="component" value="Unassembled WGS sequence"/>
</dbReference>
<gene>
    <name evidence="6" type="primary">mprF</name>
    <name evidence="7" type="ORF">HHU08_12320</name>
</gene>
<evidence type="ECO:0000256" key="2">
    <source>
        <dbReference type="ARBA" id="ARBA00022475"/>
    </source>
</evidence>
<feature type="transmembrane region" description="Helical" evidence="6">
    <location>
        <begin position="231"/>
        <end position="251"/>
    </location>
</feature>
<feature type="transmembrane region" description="Helical" evidence="6">
    <location>
        <begin position="127"/>
        <end position="150"/>
    </location>
</feature>
<dbReference type="PANTHER" id="PTHR39087">
    <property type="entry name" value="UPF0104 MEMBRANE PROTEIN MJ1595"/>
    <property type="match status" value="1"/>
</dbReference>
<feature type="transmembrane region" description="Helical" evidence="6">
    <location>
        <begin position="197"/>
        <end position="219"/>
    </location>
</feature>
<name>A0A7Y0K8G8_9BACI</name>
<protein>
    <recommendedName>
        <fullName evidence="6">Phosphatidylglycerol lysyltransferase</fullName>
        <ecNumber evidence="6">2.3.2.3</ecNumber>
    </recommendedName>
    <alternativeName>
        <fullName evidence="6">Lysylphosphatidylglycerol synthase</fullName>
    </alternativeName>
</protein>
<dbReference type="GO" id="GO:0006629">
    <property type="term" value="P:lipid metabolic process"/>
    <property type="evidence" value="ECO:0007669"/>
    <property type="project" value="UniProtKB-KW"/>
</dbReference>
<accession>A0A7Y0K8G8</accession>
<evidence type="ECO:0000256" key="6">
    <source>
        <dbReference type="RuleBase" id="RU363042"/>
    </source>
</evidence>
<comment type="subcellular location">
    <subcellularLocation>
        <location evidence="1 6">Cell membrane</location>
        <topology evidence="1 6">Multi-pass membrane protein</topology>
    </subcellularLocation>
</comment>
<evidence type="ECO:0000313" key="7">
    <source>
        <dbReference type="EMBL" id="NMO77783.1"/>
    </source>
</evidence>
<dbReference type="GO" id="GO:0050071">
    <property type="term" value="F:phosphatidylglycerol lysyltransferase activity"/>
    <property type="evidence" value="ECO:0007669"/>
    <property type="project" value="UniProtKB-EC"/>
</dbReference>
<dbReference type="Pfam" id="PF03706">
    <property type="entry name" value="LPG_synthase_TM"/>
    <property type="match status" value="1"/>
</dbReference>
<keyword evidence="8" id="KW-1185">Reference proteome</keyword>
<keyword evidence="6" id="KW-0808">Transferase</keyword>
<dbReference type="EMBL" id="JABBPK010000001">
    <property type="protein sequence ID" value="NMO77783.1"/>
    <property type="molecule type" value="Genomic_DNA"/>
</dbReference>
<dbReference type="PANTHER" id="PTHR39087:SF2">
    <property type="entry name" value="UPF0104 MEMBRANE PROTEIN MJ1595"/>
    <property type="match status" value="1"/>
</dbReference>
<keyword evidence="6" id="KW-0443">Lipid metabolism</keyword>
<comment type="similarity">
    <text evidence="6">Belongs to the LPG synthase family.</text>
</comment>
<keyword evidence="4 6" id="KW-1133">Transmembrane helix</keyword>
<feature type="transmembrane region" description="Helical" evidence="6">
    <location>
        <begin position="12"/>
        <end position="33"/>
    </location>
</feature>
<comment type="function">
    <text evidence="6">Catalyzes the transfer of a lysyl group from L-lysyl-tRNA(Lys) to membrane-bound phosphatidylglycerol (PG), which produces lysylphosphatidylglycerol (LPG), a major component of the bacterial membrane with a positive net charge. LPG synthesis contributes to bacterial virulence as it is involved in the resistance mechanism against cationic antimicrobial peptides (CAMP) produces by the host's immune system (defensins, cathelicidins) and by the competing microorganisms.</text>
</comment>
<dbReference type="AlphaFoldDB" id="A0A7Y0K8G8"/>
<sequence length="317" mass="36333">MLIRKKEIWINMAKILLPIVIFIIILREIKNMIMSTDMHLIYGYLQTIPYHSLFYIVLGGFMATLPMFFYDFFLVKHLKKDIPFVEVGKYSFISNSFSNLIGFGGLIGIALRNYFYKQYETDRKKLFKGIAVVTLFYLSGISLLAWIAILYSRRLNLIGEHLWIFAAIIVVGLIFPILLVSYKKAKLHSFAFDRNQMIGLIAVSLLEWIFLFAYLYFIAQIIELPVSAGDFFLLFLVAACTGIISMIPGGMGSFELVFLWGIESLGVESEQMLIVLFLYRVGYYLLPFLIAVFLFLLEVGKNIKKNAAAFLRGLSSE</sequence>
<keyword evidence="2" id="KW-1003">Cell membrane</keyword>
<evidence type="ECO:0000313" key="8">
    <source>
        <dbReference type="Proteomes" id="UP000588491"/>
    </source>
</evidence>
<feature type="transmembrane region" description="Helical" evidence="6">
    <location>
        <begin position="271"/>
        <end position="297"/>
    </location>
</feature>
<keyword evidence="3 6" id="KW-0812">Transmembrane</keyword>
<evidence type="ECO:0000256" key="4">
    <source>
        <dbReference type="ARBA" id="ARBA00022989"/>
    </source>
</evidence>